<feature type="transmembrane region" description="Helical" evidence="1">
    <location>
        <begin position="87"/>
        <end position="111"/>
    </location>
</feature>
<feature type="transmembrane region" description="Helical" evidence="1">
    <location>
        <begin position="117"/>
        <end position="138"/>
    </location>
</feature>
<reference evidence="2 3" key="1">
    <citation type="submission" date="2018-12" db="EMBL/GenBank/DDBJ databases">
        <authorList>
            <consortium name="Pathogen Informatics"/>
        </authorList>
    </citation>
    <scope>NUCLEOTIDE SEQUENCE [LARGE SCALE GENOMIC DNA]</scope>
    <source>
        <strain evidence="2 3">NCTC10951</strain>
    </source>
</reference>
<dbReference type="AlphaFoldDB" id="A0A448PHA5"/>
<dbReference type="EMBL" id="LR134477">
    <property type="protein sequence ID" value="VEI14273.1"/>
    <property type="molecule type" value="Genomic_DNA"/>
</dbReference>
<name>A0A448PHA5_ACTVI</name>
<accession>A0A448PHA5</accession>
<gene>
    <name evidence="2" type="ORF">NCTC10951_00126</name>
</gene>
<dbReference type="KEGG" id="avc:NCTC10951_00126"/>
<evidence type="ECO:0000313" key="2">
    <source>
        <dbReference type="EMBL" id="VEI14273.1"/>
    </source>
</evidence>
<feature type="transmembrane region" description="Helical" evidence="1">
    <location>
        <begin position="25"/>
        <end position="45"/>
    </location>
</feature>
<keyword evidence="1" id="KW-0812">Transmembrane</keyword>
<organism evidence="2 3">
    <name type="scientific">Actinomyces viscosus</name>
    <dbReference type="NCBI Taxonomy" id="1656"/>
    <lineage>
        <taxon>Bacteria</taxon>
        <taxon>Bacillati</taxon>
        <taxon>Actinomycetota</taxon>
        <taxon>Actinomycetes</taxon>
        <taxon>Actinomycetales</taxon>
        <taxon>Actinomycetaceae</taxon>
        <taxon>Actinomyces</taxon>
    </lineage>
</organism>
<dbReference type="RefSeq" id="WP_309340256.1">
    <property type="nucleotide sequence ID" value="NZ_JASPER010000002.1"/>
</dbReference>
<dbReference type="Proteomes" id="UP000268658">
    <property type="component" value="Chromosome"/>
</dbReference>
<keyword evidence="1" id="KW-1133">Transmembrane helix</keyword>
<evidence type="ECO:0000256" key="1">
    <source>
        <dbReference type="SAM" id="Phobius"/>
    </source>
</evidence>
<sequence length="156" mass="16102">MSDVSESGGANARSLREASARLRRILTVAAVVLTVGEALWCLIGGSRGAVTQPLGTLPAAVGSTTVLLAATWWFLDRMVRSDMGALIAWMAGGYLGKVAILAVALLGGRALGLDTRVIGLSLIAAILVGMLTEATVLAQARILAVEPMRGDSTDRS</sequence>
<proteinExistence type="predicted"/>
<feature type="transmembrane region" description="Helical" evidence="1">
    <location>
        <begin position="57"/>
        <end position="75"/>
    </location>
</feature>
<protein>
    <submittedName>
        <fullName evidence="2">Uncharacterized protein</fullName>
    </submittedName>
</protein>
<keyword evidence="1" id="KW-0472">Membrane</keyword>
<evidence type="ECO:0000313" key="3">
    <source>
        <dbReference type="Proteomes" id="UP000268658"/>
    </source>
</evidence>